<feature type="compositionally biased region" description="Basic residues" evidence="2">
    <location>
        <begin position="146"/>
        <end position="158"/>
    </location>
</feature>
<dbReference type="PANTHER" id="PTHR14965:SF9">
    <property type="entry name" value="APOPTOSIS FACILITATOR BCL-2-LIKE PROTEIN 14"/>
    <property type="match status" value="1"/>
</dbReference>
<feature type="compositionally biased region" description="Basic and acidic residues" evidence="2">
    <location>
        <begin position="170"/>
        <end position="182"/>
    </location>
</feature>
<sequence length="440" mass="48920">MFAVATDTGTHHKEENSMQSTDQGTDPQPQLLSLGRNDATRLLEVYVKRSLSLNDGPARGWKPGAKPHKWVTLAEKKRRHSSDSSAHLWPDEVEAVIISGFEPAHTDYPMDTPTDAPKDAPMDSPKEKPRASHLENSTEQEQDRKPPKKGAKKSKKPSLIKSFLNLFSRKGSEKKEERKSSSPERVGSLTPPDTPSPSISCLPVPGPSSGSNQASPQARRSLRRRNTRRRFSFRNRGADEAKSRPQNKPTTLALSKTVHIPDAVSVEPTSVYYEKVSEELEKIVKEVKDSPTDEGHKIFGQRPETLSTVTTKEAEVIERIINLIKQQGDAIDEKLKLNENSNISSFFQRLSYGSFQQLADLYVETGTPSQLHEGTVTAPELVKFAFTLDFTAKVAGLSSQTVGRIMGFGNQYLQDRFTQMSVAYTPEFQSKQAQNFSGPD</sequence>
<feature type="compositionally biased region" description="Basic residues" evidence="2">
    <location>
        <begin position="220"/>
        <end position="233"/>
    </location>
</feature>
<dbReference type="GO" id="GO:2001236">
    <property type="term" value="P:regulation of extrinsic apoptotic signaling pathway"/>
    <property type="evidence" value="ECO:0007669"/>
    <property type="project" value="TreeGrafter"/>
</dbReference>
<accession>A0AAD7SC41</accession>
<keyword evidence="4" id="KW-1185">Reference proteome</keyword>
<protein>
    <recommendedName>
        <fullName evidence="5">Apoptosis facilitator Bcl-2-like protein 14</fullName>
    </recommendedName>
</protein>
<evidence type="ECO:0000313" key="3">
    <source>
        <dbReference type="EMBL" id="KAJ8399578.1"/>
    </source>
</evidence>
<evidence type="ECO:0008006" key="5">
    <source>
        <dbReference type="Google" id="ProtNLM"/>
    </source>
</evidence>
<comment type="caution">
    <text evidence="3">The sequence shown here is derived from an EMBL/GenBank/DDBJ whole genome shotgun (WGS) entry which is preliminary data.</text>
</comment>
<feature type="region of interest" description="Disordered" evidence="2">
    <location>
        <begin position="1"/>
        <end position="36"/>
    </location>
</feature>
<evidence type="ECO:0000313" key="4">
    <source>
        <dbReference type="Proteomes" id="UP001221898"/>
    </source>
</evidence>
<dbReference type="Proteomes" id="UP001221898">
    <property type="component" value="Unassembled WGS sequence"/>
</dbReference>
<feature type="compositionally biased region" description="Polar residues" evidence="2">
    <location>
        <begin position="17"/>
        <end position="31"/>
    </location>
</feature>
<feature type="compositionally biased region" description="Polar residues" evidence="2">
    <location>
        <begin position="208"/>
        <end position="218"/>
    </location>
</feature>
<feature type="compositionally biased region" description="Basic and acidic residues" evidence="2">
    <location>
        <begin position="116"/>
        <end position="133"/>
    </location>
</feature>
<gene>
    <name evidence="3" type="ORF">AAFF_G00409890</name>
</gene>
<proteinExistence type="predicted"/>
<dbReference type="EMBL" id="JAINUG010000082">
    <property type="protein sequence ID" value="KAJ8399578.1"/>
    <property type="molecule type" value="Genomic_DNA"/>
</dbReference>
<feature type="region of interest" description="Disordered" evidence="2">
    <location>
        <begin position="104"/>
        <end position="251"/>
    </location>
</feature>
<organism evidence="3 4">
    <name type="scientific">Aldrovandia affinis</name>
    <dbReference type="NCBI Taxonomy" id="143900"/>
    <lineage>
        <taxon>Eukaryota</taxon>
        <taxon>Metazoa</taxon>
        <taxon>Chordata</taxon>
        <taxon>Craniata</taxon>
        <taxon>Vertebrata</taxon>
        <taxon>Euteleostomi</taxon>
        <taxon>Actinopterygii</taxon>
        <taxon>Neopterygii</taxon>
        <taxon>Teleostei</taxon>
        <taxon>Notacanthiformes</taxon>
        <taxon>Halosauridae</taxon>
        <taxon>Aldrovandia</taxon>
    </lineage>
</organism>
<reference evidence="3" key="1">
    <citation type="journal article" date="2023" name="Science">
        <title>Genome structures resolve the early diversification of teleost fishes.</title>
        <authorList>
            <person name="Parey E."/>
            <person name="Louis A."/>
            <person name="Montfort J."/>
            <person name="Bouchez O."/>
            <person name="Roques C."/>
            <person name="Iampietro C."/>
            <person name="Lluch J."/>
            <person name="Castinel A."/>
            <person name="Donnadieu C."/>
            <person name="Desvignes T."/>
            <person name="Floi Bucao C."/>
            <person name="Jouanno E."/>
            <person name="Wen M."/>
            <person name="Mejri S."/>
            <person name="Dirks R."/>
            <person name="Jansen H."/>
            <person name="Henkel C."/>
            <person name="Chen W.J."/>
            <person name="Zahm M."/>
            <person name="Cabau C."/>
            <person name="Klopp C."/>
            <person name="Thompson A.W."/>
            <person name="Robinson-Rechavi M."/>
            <person name="Braasch I."/>
            <person name="Lecointre G."/>
            <person name="Bobe J."/>
            <person name="Postlethwait J.H."/>
            <person name="Berthelot C."/>
            <person name="Roest Crollius H."/>
            <person name="Guiguen Y."/>
        </authorList>
    </citation>
    <scope>NUCLEOTIDE SEQUENCE</scope>
    <source>
        <strain evidence="3">NC1722</strain>
    </source>
</reference>
<keyword evidence="1" id="KW-0053">Apoptosis</keyword>
<dbReference type="AlphaFoldDB" id="A0AAD7SC41"/>
<feature type="region of interest" description="Disordered" evidence="2">
    <location>
        <begin position="52"/>
        <end position="87"/>
    </location>
</feature>
<name>A0AAD7SC41_9TELE</name>
<evidence type="ECO:0000256" key="1">
    <source>
        <dbReference type="ARBA" id="ARBA00022703"/>
    </source>
</evidence>
<dbReference type="PANTHER" id="PTHR14965">
    <property type="entry name" value="SI:CH73-248E21.1"/>
    <property type="match status" value="1"/>
</dbReference>
<dbReference type="GO" id="GO:0006915">
    <property type="term" value="P:apoptotic process"/>
    <property type="evidence" value="ECO:0007669"/>
    <property type="project" value="UniProtKB-KW"/>
</dbReference>
<evidence type="ECO:0000256" key="2">
    <source>
        <dbReference type="SAM" id="MobiDB-lite"/>
    </source>
</evidence>